<dbReference type="InterPro" id="IPR007466">
    <property type="entry name" value="Peptidyl-Arg-deiminase_porph"/>
</dbReference>
<dbReference type="OrthoDB" id="544103at2759"/>
<dbReference type="EMBL" id="KV407460">
    <property type="protein sequence ID" value="KZF21745.1"/>
    <property type="molecule type" value="Genomic_DNA"/>
</dbReference>
<dbReference type="SUPFAM" id="SSF55909">
    <property type="entry name" value="Pentein"/>
    <property type="match status" value="1"/>
</dbReference>
<dbReference type="GO" id="GO:0009446">
    <property type="term" value="P:putrescine biosynthetic process"/>
    <property type="evidence" value="ECO:0007669"/>
    <property type="project" value="InterPro"/>
</dbReference>
<sequence>MAAARRLFMPAEWTRHSRTLMAIPGLASQTWNKTLPKAIEEVTNVAKAVSLFEPVTLLTGSAQVASTQKSVQDCGRYGIDVVSLDTDGSDSDLDPWMRDIAPTFVFGNPRKKHAFTNNVDSVNPSQLESRVFGVDYNFNGWGAKYPTSSNTSLARVVLERMKVPRIKAPVVAEGGALEVDGQGTLLATESSLVNANRNPGKDRRTVEEGLQETLGVSKVIWLPGASGADVTDCHIDALARFAEPGVILLSKPASSRASVWSKVYEEARRVLSNARDAHGRSFRLVDVHEPDVTGIDVTDGEMVASYVNYYLVNNQGLIVPKFGVLDYDALAAKTLSAAFPTRHIVQVEIRELAFAGGGIHCITQQIPDPLT</sequence>
<gene>
    <name evidence="2" type="ORF">L228DRAFT_239692</name>
</gene>
<organism evidence="2 3">
    <name type="scientific">Xylona heveae (strain CBS 132557 / TC161)</name>
    <dbReference type="NCBI Taxonomy" id="1328760"/>
    <lineage>
        <taxon>Eukaryota</taxon>
        <taxon>Fungi</taxon>
        <taxon>Dikarya</taxon>
        <taxon>Ascomycota</taxon>
        <taxon>Pezizomycotina</taxon>
        <taxon>Xylonomycetes</taxon>
        <taxon>Xylonales</taxon>
        <taxon>Xylonaceae</taxon>
        <taxon>Xylona</taxon>
    </lineage>
</organism>
<accession>A0A165G501</accession>
<dbReference type="InParanoid" id="A0A165G501"/>
<keyword evidence="1" id="KW-0378">Hydrolase</keyword>
<evidence type="ECO:0000313" key="2">
    <source>
        <dbReference type="EMBL" id="KZF21745.1"/>
    </source>
</evidence>
<evidence type="ECO:0000256" key="1">
    <source>
        <dbReference type="ARBA" id="ARBA00022801"/>
    </source>
</evidence>
<keyword evidence="3" id="KW-1185">Reference proteome</keyword>
<dbReference type="PANTHER" id="PTHR31377">
    <property type="entry name" value="AGMATINE DEIMINASE-RELATED"/>
    <property type="match status" value="1"/>
</dbReference>
<dbReference type="AlphaFoldDB" id="A0A165G501"/>
<dbReference type="Pfam" id="PF04371">
    <property type="entry name" value="PAD_porph"/>
    <property type="match status" value="1"/>
</dbReference>
<dbReference type="OMA" id="IGVDCNT"/>
<dbReference type="STRING" id="1328760.A0A165G501"/>
<dbReference type="GO" id="GO:0004668">
    <property type="term" value="F:protein-arginine deiminase activity"/>
    <property type="evidence" value="ECO:0007669"/>
    <property type="project" value="InterPro"/>
</dbReference>
<dbReference type="RefSeq" id="XP_018187300.1">
    <property type="nucleotide sequence ID" value="XM_018331168.1"/>
</dbReference>
<dbReference type="PANTHER" id="PTHR31377:SF0">
    <property type="entry name" value="AGMATINE DEIMINASE-RELATED"/>
    <property type="match status" value="1"/>
</dbReference>
<dbReference type="GeneID" id="28896305"/>
<reference evidence="2 3" key="1">
    <citation type="journal article" date="2016" name="Fungal Biol.">
        <title>The genome of Xylona heveae provides a window into fungal endophytism.</title>
        <authorList>
            <person name="Gazis R."/>
            <person name="Kuo A."/>
            <person name="Riley R."/>
            <person name="LaButti K."/>
            <person name="Lipzen A."/>
            <person name="Lin J."/>
            <person name="Amirebrahimi M."/>
            <person name="Hesse C.N."/>
            <person name="Spatafora J.W."/>
            <person name="Henrissat B."/>
            <person name="Hainaut M."/>
            <person name="Grigoriev I.V."/>
            <person name="Hibbett D.S."/>
        </authorList>
    </citation>
    <scope>NUCLEOTIDE SEQUENCE [LARGE SCALE GENOMIC DNA]</scope>
    <source>
        <strain evidence="2 3">TC161</strain>
    </source>
</reference>
<dbReference type="Proteomes" id="UP000076632">
    <property type="component" value="Unassembled WGS sequence"/>
</dbReference>
<name>A0A165G501_XYLHT</name>
<proteinExistence type="predicted"/>
<dbReference type="Gene3D" id="3.75.10.10">
    <property type="entry name" value="L-arginine/glycine Amidinotransferase, Chain A"/>
    <property type="match status" value="1"/>
</dbReference>
<dbReference type="GO" id="GO:0047632">
    <property type="term" value="F:agmatine deiminase activity"/>
    <property type="evidence" value="ECO:0007669"/>
    <property type="project" value="TreeGrafter"/>
</dbReference>
<protein>
    <submittedName>
        <fullName evidence="2">Putative peptidyl-arginine deiminase family protein</fullName>
    </submittedName>
</protein>
<evidence type="ECO:0000313" key="3">
    <source>
        <dbReference type="Proteomes" id="UP000076632"/>
    </source>
</evidence>